<sequence length="128" mass="14684">MKNPICPYCNKESDGVDGTAIYPHRPDLSHKWFYQCEPCDAYVGCHPGTKNSLGRLANAELRKWKSIAHQAFDPLWRDGHMKRKEAYKALAEVMNVHPNDCHIGMFDVDQCKKVYSICMNKQIKKVTA</sequence>
<dbReference type="AlphaFoldDB" id="A0A2S2FEG7"/>
<name>A0A2S2FEG7_9GAMM</name>
<protein>
    <submittedName>
        <fullName evidence="1">Uncharacterized protein</fullName>
    </submittedName>
</protein>
<dbReference type="EMBL" id="CP029397">
    <property type="protein sequence ID" value="AWL29363.1"/>
    <property type="molecule type" value="Genomic_DNA"/>
</dbReference>
<dbReference type="Pfam" id="PF11672">
    <property type="entry name" value="DUF3268"/>
    <property type="match status" value="1"/>
</dbReference>
<reference evidence="1" key="1">
    <citation type="submission" date="2019-08" db="EMBL/GenBank/DDBJ databases">
        <title>The complete genome of Acinetobacter defluvii strain WCHAD010030.</title>
        <authorList>
            <person name="Hu Y."/>
            <person name="Qin J."/>
            <person name="Feng Y."/>
            <person name="Zong Z."/>
        </authorList>
    </citation>
    <scope>NUCLEOTIDE SEQUENCE</scope>
    <source>
        <strain evidence="1">WCHA30</strain>
    </source>
</reference>
<evidence type="ECO:0000313" key="2">
    <source>
        <dbReference type="Proteomes" id="UP000245977"/>
    </source>
</evidence>
<dbReference type="InterPro" id="IPR021686">
    <property type="entry name" value="DUF3268"/>
</dbReference>
<dbReference type="OrthoDB" id="1028010at2"/>
<keyword evidence="2" id="KW-1185">Reference proteome</keyword>
<accession>A0A2S2FEG7</accession>
<proteinExistence type="predicted"/>
<dbReference type="Proteomes" id="UP000245977">
    <property type="component" value="Chromosome"/>
</dbReference>
<dbReference type="KEGG" id="adv:DJ533_12675"/>
<dbReference type="RefSeq" id="WP_065992526.1">
    <property type="nucleotide sequence ID" value="NZ_CP029397.2"/>
</dbReference>
<gene>
    <name evidence="1" type="ORF">DJ533_12675</name>
</gene>
<organism evidence="1 2">
    <name type="scientific">Acinetobacter defluvii</name>
    <dbReference type="NCBI Taxonomy" id="1871111"/>
    <lineage>
        <taxon>Bacteria</taxon>
        <taxon>Pseudomonadati</taxon>
        <taxon>Pseudomonadota</taxon>
        <taxon>Gammaproteobacteria</taxon>
        <taxon>Moraxellales</taxon>
        <taxon>Moraxellaceae</taxon>
        <taxon>Acinetobacter</taxon>
    </lineage>
</organism>
<evidence type="ECO:0000313" key="1">
    <source>
        <dbReference type="EMBL" id="AWL29363.1"/>
    </source>
</evidence>
<dbReference type="STRING" id="1871111.GCA_001704615_01282"/>